<keyword evidence="2 3" id="KW-1133">Transmembrane helix</keyword>
<dbReference type="eggNOG" id="COG4720">
    <property type="taxonomic scope" value="Bacteria"/>
</dbReference>
<feature type="transmembrane region" description="Helical" evidence="3">
    <location>
        <begin position="52"/>
        <end position="79"/>
    </location>
</feature>
<evidence type="ECO:0008006" key="6">
    <source>
        <dbReference type="Google" id="ProtNLM"/>
    </source>
</evidence>
<dbReference type="PANTHER" id="PTHR37815">
    <property type="entry name" value="UPF0397 PROTEIN BC_2624-RELATED"/>
    <property type="match status" value="1"/>
</dbReference>
<accession>E6LMI7</accession>
<dbReference type="HOGENOM" id="CLU_084705_2_0_9"/>
<dbReference type="AlphaFoldDB" id="E6LMI7"/>
<protein>
    <recommendedName>
        <fullName evidence="6">Riboflavin transporter</fullName>
    </recommendedName>
</protein>
<feature type="transmembrane region" description="Helical" evidence="3">
    <location>
        <begin position="20"/>
        <end position="40"/>
    </location>
</feature>
<dbReference type="GO" id="GO:0016020">
    <property type="term" value="C:membrane"/>
    <property type="evidence" value="ECO:0007669"/>
    <property type="project" value="InterPro"/>
</dbReference>
<dbReference type="Gene3D" id="1.10.1760.20">
    <property type="match status" value="1"/>
</dbReference>
<dbReference type="Proteomes" id="UP000003434">
    <property type="component" value="Unassembled WGS sequence"/>
</dbReference>
<evidence type="ECO:0000313" key="5">
    <source>
        <dbReference type="Proteomes" id="UP000003434"/>
    </source>
</evidence>
<dbReference type="InterPro" id="IPR009825">
    <property type="entry name" value="ECF_substrate-spec-like"/>
</dbReference>
<evidence type="ECO:0000313" key="4">
    <source>
        <dbReference type="EMBL" id="EFU76961.1"/>
    </source>
</evidence>
<dbReference type="EMBL" id="AEPW01000048">
    <property type="protein sequence ID" value="EFU76961.1"/>
    <property type="molecule type" value="Genomic_DNA"/>
</dbReference>
<name>E6LMI7_9FIRM</name>
<feature type="transmembrane region" description="Helical" evidence="3">
    <location>
        <begin position="170"/>
        <end position="195"/>
    </location>
</feature>
<reference evidence="4 5" key="1">
    <citation type="submission" date="2010-12" db="EMBL/GenBank/DDBJ databases">
        <authorList>
            <person name="Muzny D."/>
            <person name="Qin X."/>
            <person name="Deng J."/>
            <person name="Jiang H."/>
            <person name="Liu Y."/>
            <person name="Qu J."/>
            <person name="Song X.-Z."/>
            <person name="Zhang L."/>
            <person name="Thornton R."/>
            <person name="Coyle M."/>
            <person name="Francisco L."/>
            <person name="Jackson L."/>
            <person name="Javaid M."/>
            <person name="Korchina V."/>
            <person name="Kovar C."/>
            <person name="Mata R."/>
            <person name="Mathew T."/>
            <person name="Ngo R."/>
            <person name="Nguyen L."/>
            <person name="Nguyen N."/>
            <person name="Okwuonu G."/>
            <person name="Ongeri F."/>
            <person name="Pham C."/>
            <person name="Simmons D."/>
            <person name="Wilczek-Boney K."/>
            <person name="Hale W."/>
            <person name="Jakkamsetti A."/>
            <person name="Pham P."/>
            <person name="Ruth R."/>
            <person name="San Lucas F."/>
            <person name="Warren J."/>
            <person name="Zhang J."/>
            <person name="Zhao Z."/>
            <person name="Zhou C."/>
            <person name="Zhu D."/>
            <person name="Lee S."/>
            <person name="Bess C."/>
            <person name="Blankenburg K."/>
            <person name="Forbes L."/>
            <person name="Fu Q."/>
            <person name="Gubbala S."/>
            <person name="Hirani K."/>
            <person name="Jayaseelan J.C."/>
            <person name="Lara F."/>
            <person name="Munidasa M."/>
            <person name="Palculict T."/>
            <person name="Patil S."/>
            <person name="Pu L.-L."/>
            <person name="Saada N."/>
            <person name="Tang L."/>
            <person name="Weissenberger G."/>
            <person name="Zhu Y."/>
            <person name="Hemphill L."/>
            <person name="Shang Y."/>
            <person name="Youmans B."/>
            <person name="Ayvaz T."/>
            <person name="Ross M."/>
            <person name="Santibanez J."/>
            <person name="Aqrawi P."/>
            <person name="Gross S."/>
            <person name="Joshi V."/>
            <person name="Fowler G."/>
            <person name="Nazareth L."/>
            <person name="Reid J."/>
            <person name="Worley K."/>
            <person name="Petrosino J."/>
            <person name="Highlander S."/>
            <person name="Gibbs R."/>
        </authorList>
    </citation>
    <scope>NUCLEOTIDE SEQUENCE [LARGE SCALE GENOMIC DNA]</scope>
    <source>
        <strain evidence="4 5">DSM 3986</strain>
    </source>
</reference>
<sequence>MIPVSDMEERVMERMKESTVFKLVVTALMAALCYVSFTYLKIPIPTISGDMTALHIGNAFCVIAALLLGGVYGGVAGSLGMTIADILDPVYITSAPKTFILKLCIGLISGFVAHKIAHITESHDTKYIIKWSAISSICGLGFNVIFDPIVGYLYKTYILGVQADAAKIMATWAAGTTLINAIISTVLIVILYTALRPVLVKSGLFLKIK</sequence>
<feature type="transmembrane region" description="Helical" evidence="3">
    <location>
        <begin position="99"/>
        <end position="117"/>
    </location>
</feature>
<dbReference type="PANTHER" id="PTHR37815:SF3">
    <property type="entry name" value="UPF0397 PROTEIN SPR0429"/>
    <property type="match status" value="1"/>
</dbReference>
<evidence type="ECO:0000256" key="1">
    <source>
        <dbReference type="ARBA" id="ARBA00022692"/>
    </source>
</evidence>
<evidence type="ECO:0000256" key="2">
    <source>
        <dbReference type="ARBA" id="ARBA00022989"/>
    </source>
</evidence>
<keyword evidence="3" id="KW-0472">Membrane</keyword>
<keyword evidence="1 3" id="KW-0812">Transmembrane</keyword>
<dbReference type="Pfam" id="PF07155">
    <property type="entry name" value="ECF-ribofla_trS"/>
    <property type="match status" value="1"/>
</dbReference>
<evidence type="ECO:0000256" key="3">
    <source>
        <dbReference type="SAM" id="Phobius"/>
    </source>
</evidence>
<gene>
    <name evidence="4" type="ORF">HMPREF0381_1172</name>
</gene>
<feature type="transmembrane region" description="Helical" evidence="3">
    <location>
        <begin position="129"/>
        <end position="150"/>
    </location>
</feature>
<comment type="caution">
    <text evidence="4">The sequence shown here is derived from an EMBL/GenBank/DDBJ whole genome shotgun (WGS) entry which is preliminary data.</text>
</comment>
<proteinExistence type="predicted"/>
<organism evidence="4 5">
    <name type="scientific">Lachnoanaerobaculum saburreum DSM 3986</name>
    <dbReference type="NCBI Taxonomy" id="887325"/>
    <lineage>
        <taxon>Bacteria</taxon>
        <taxon>Bacillati</taxon>
        <taxon>Bacillota</taxon>
        <taxon>Clostridia</taxon>
        <taxon>Lachnospirales</taxon>
        <taxon>Lachnospiraceae</taxon>
        <taxon>Lachnoanaerobaculum</taxon>
    </lineage>
</organism>